<dbReference type="InterPro" id="IPR007863">
    <property type="entry name" value="Peptidase_M16_C"/>
</dbReference>
<comment type="caution">
    <text evidence="3">The sequence shown here is derived from an EMBL/GenBank/DDBJ whole genome shotgun (WGS) entry which is preliminary data.</text>
</comment>
<sequence length="448" mass="48027">MVQQRPQVTPAAPWSFPVPREHRLGNGIRVLLYNLPGQHITSTRLLVPAPLAVEPREIEGVATMVARTMDEGTGSHTADEMAELFELSGIAYGAGYGARGLTLETEATASKSAQGWALMTECLQEPAFPEAEVLRHVRQRLAEIEHESASPDTRASLEWAATFYDDRSRAARAAAGTAETVARITPEDCAAFHSRWVRPEGATVVVAGELDEAQALRDLESTLGSWSVEGVAPQDDSPVAIVADEPTRVRFVHRPGAVQTELQLGFFGPDRRVEGGWAPYPAVGFAVGGSPNARLDAVLREEKGYTYGIRAGYRPRDVGGIFVVSGSVRGDVTVEATRLTVEILDAVRDGFTAEETQAATDYIGKTAPARYATADSVADEASLLESVDLGTDFVSSYLEQLATLTPHDLDAAWARWAGEPRAIVLVGDAEAHADGIRALGIGDVEVVE</sequence>
<dbReference type="Proteomes" id="UP000271678">
    <property type="component" value="Unassembled WGS sequence"/>
</dbReference>
<feature type="domain" description="Peptidase M16 C-terminal" evidence="2">
    <location>
        <begin position="184"/>
        <end position="359"/>
    </location>
</feature>
<proteinExistence type="predicted"/>
<name>A0A3M9M6E2_9MICO</name>
<dbReference type="SUPFAM" id="SSF63411">
    <property type="entry name" value="LuxS/MPP-like metallohydrolase"/>
    <property type="match status" value="2"/>
</dbReference>
<protein>
    <submittedName>
        <fullName evidence="3">Insulinase family protein</fullName>
    </submittedName>
</protein>
<dbReference type="GO" id="GO:0046872">
    <property type="term" value="F:metal ion binding"/>
    <property type="evidence" value="ECO:0007669"/>
    <property type="project" value="InterPro"/>
</dbReference>
<evidence type="ECO:0000259" key="2">
    <source>
        <dbReference type="Pfam" id="PF05193"/>
    </source>
</evidence>
<dbReference type="AlphaFoldDB" id="A0A3M9M6E2"/>
<evidence type="ECO:0000313" key="3">
    <source>
        <dbReference type="EMBL" id="RNI21144.1"/>
    </source>
</evidence>
<dbReference type="InterPro" id="IPR011765">
    <property type="entry name" value="Pept_M16_N"/>
</dbReference>
<dbReference type="RefSeq" id="WP_123271863.1">
    <property type="nucleotide sequence ID" value="NZ_RJJQ01000012.1"/>
</dbReference>
<dbReference type="Pfam" id="PF05193">
    <property type="entry name" value="Peptidase_M16_C"/>
    <property type="match status" value="1"/>
</dbReference>
<dbReference type="Gene3D" id="3.30.830.10">
    <property type="entry name" value="Metalloenzyme, LuxS/M16 peptidase-like"/>
    <property type="match status" value="2"/>
</dbReference>
<dbReference type="InterPro" id="IPR050361">
    <property type="entry name" value="MPP/UQCRC_Complex"/>
</dbReference>
<accession>A0A3M9M6E2</accession>
<organism evidence="3 4">
    <name type="scientific">Flexivirga caeni</name>
    <dbReference type="NCBI Taxonomy" id="2294115"/>
    <lineage>
        <taxon>Bacteria</taxon>
        <taxon>Bacillati</taxon>
        <taxon>Actinomycetota</taxon>
        <taxon>Actinomycetes</taxon>
        <taxon>Micrococcales</taxon>
        <taxon>Dermacoccaceae</taxon>
        <taxon>Flexivirga</taxon>
    </lineage>
</organism>
<dbReference type="OrthoDB" id="9811314at2"/>
<dbReference type="Pfam" id="PF00675">
    <property type="entry name" value="Peptidase_M16"/>
    <property type="match status" value="1"/>
</dbReference>
<dbReference type="EMBL" id="RJJQ01000012">
    <property type="protein sequence ID" value="RNI21144.1"/>
    <property type="molecule type" value="Genomic_DNA"/>
</dbReference>
<reference evidence="3 4" key="1">
    <citation type="submission" date="2018-11" db="EMBL/GenBank/DDBJ databases">
        <title>Draft genome of Simplicispira Flexivirga sp. BO-16.</title>
        <authorList>
            <person name="Im W.T."/>
        </authorList>
    </citation>
    <scope>NUCLEOTIDE SEQUENCE [LARGE SCALE GENOMIC DNA]</scope>
    <source>
        <strain evidence="3 4">BO-16</strain>
    </source>
</reference>
<dbReference type="InterPro" id="IPR011249">
    <property type="entry name" value="Metalloenz_LuxS/M16"/>
</dbReference>
<dbReference type="PANTHER" id="PTHR11851">
    <property type="entry name" value="METALLOPROTEASE"/>
    <property type="match status" value="1"/>
</dbReference>
<keyword evidence="4" id="KW-1185">Reference proteome</keyword>
<gene>
    <name evidence="3" type="ORF">EFY87_12785</name>
</gene>
<feature type="domain" description="Peptidase M16 N-terminal" evidence="1">
    <location>
        <begin position="29"/>
        <end position="157"/>
    </location>
</feature>
<evidence type="ECO:0000313" key="4">
    <source>
        <dbReference type="Proteomes" id="UP000271678"/>
    </source>
</evidence>
<evidence type="ECO:0000259" key="1">
    <source>
        <dbReference type="Pfam" id="PF00675"/>
    </source>
</evidence>
<dbReference type="PANTHER" id="PTHR11851:SF224">
    <property type="entry name" value="PROCESSING PROTEASE"/>
    <property type="match status" value="1"/>
</dbReference>